<dbReference type="Proteomes" id="UP000447434">
    <property type="component" value="Chromosome 5"/>
</dbReference>
<evidence type="ECO:0000259" key="11">
    <source>
        <dbReference type="PROSITE" id="PS50011"/>
    </source>
</evidence>
<dbReference type="EC" id="2.7.11.25" evidence="2"/>
<comment type="catalytic activity">
    <reaction evidence="8">
        <text>L-seryl-[protein] + ATP = O-phospho-L-seryl-[protein] + ADP + H(+)</text>
        <dbReference type="Rhea" id="RHEA:17989"/>
        <dbReference type="Rhea" id="RHEA-COMP:9863"/>
        <dbReference type="Rhea" id="RHEA-COMP:11604"/>
        <dbReference type="ChEBI" id="CHEBI:15378"/>
        <dbReference type="ChEBI" id="CHEBI:29999"/>
        <dbReference type="ChEBI" id="CHEBI:30616"/>
        <dbReference type="ChEBI" id="CHEBI:83421"/>
        <dbReference type="ChEBI" id="CHEBI:456216"/>
        <dbReference type="EC" id="2.7.11.25"/>
    </reaction>
</comment>
<feature type="compositionally biased region" description="Low complexity" evidence="10">
    <location>
        <begin position="22"/>
        <end position="32"/>
    </location>
</feature>
<dbReference type="InterPro" id="IPR008271">
    <property type="entry name" value="Ser/Thr_kinase_AS"/>
</dbReference>
<feature type="binding site" evidence="9">
    <location>
        <position position="142"/>
    </location>
    <ligand>
        <name>ATP</name>
        <dbReference type="ChEBI" id="CHEBI:30616"/>
    </ligand>
</feature>
<dbReference type="SMART" id="SM00220">
    <property type="entry name" value="S_TKc"/>
    <property type="match status" value="1"/>
</dbReference>
<evidence type="ECO:0000313" key="12">
    <source>
        <dbReference type="EMBL" id="KAE9612891.1"/>
    </source>
</evidence>
<dbReference type="PROSITE" id="PS50011">
    <property type="entry name" value="PROTEIN_KINASE_DOM"/>
    <property type="match status" value="1"/>
</dbReference>
<keyword evidence="13" id="KW-1185">Reference proteome</keyword>
<dbReference type="PROSITE" id="PS00107">
    <property type="entry name" value="PROTEIN_KINASE_ATP"/>
    <property type="match status" value="1"/>
</dbReference>
<dbReference type="AlphaFoldDB" id="A0A6A4QG74"/>
<evidence type="ECO:0000256" key="4">
    <source>
        <dbReference type="ARBA" id="ARBA00022741"/>
    </source>
</evidence>
<name>A0A6A4QG74_LUPAL</name>
<protein>
    <recommendedName>
        <fullName evidence="2">mitogen-activated protein kinase kinase kinase</fullName>
        <ecNumber evidence="2">2.7.11.25</ecNumber>
    </recommendedName>
</protein>
<dbReference type="InterPro" id="IPR017441">
    <property type="entry name" value="Protein_kinase_ATP_BS"/>
</dbReference>
<dbReference type="EMBL" id="WOCE01000005">
    <property type="protein sequence ID" value="KAE9612891.1"/>
    <property type="molecule type" value="Genomic_DNA"/>
</dbReference>
<dbReference type="InterPro" id="IPR000719">
    <property type="entry name" value="Prot_kinase_dom"/>
</dbReference>
<evidence type="ECO:0000256" key="5">
    <source>
        <dbReference type="ARBA" id="ARBA00022777"/>
    </source>
</evidence>
<sequence length="605" mass="66843">MLPKLSKRGVIQLQNLQSNTIPSSSRSPTRRTFGPDQQRDVFWTHNRCNPEFSPITSLEKTSSNLNCRIQSNAVTPLHLLATHKCLFPTSYSILQASSPHTPGSGILTRPLKWKKGRFLGRGTFGQVFVGFNSGSGLMCAMKEVTLCPDDPKSMESAKQLHQEVVLLSNLRHPNIVRFYGSEMVGDKLYIYLEYAAGGSIYTLLQQYGQLGESAIRSYTGQILSGLAYLHAKCIVHRDIKGANILVDPNGTVKLADFGMAKYVKCWEISRHPRQFSLKGSPHWMAPEIIINPSGCNLSADIWSLGCTILEMATTKPPWSQYERAAALFKLGNTEEIPQVPDYLSKEAKDFVKLCLQRDPQCRPSAAQLLLHPFIKNFKLERSIQVIGPDKLDSYLQSKASDIYLSRNSWGSRSFSHTHMIDSAHFPSSRSLPVSGRVSPTPMWSSANIKSGSSSLILGISGSGAISFYQAAKYPIYSPRNASGSSFTACGDTMPLHQTKKPTLSHEALGVIKNLSGKMSFSPICHPSIALGGSGVIPYHQSSKQQTYSHQCLGVIQRLQNIAPTLQNSYALRDTTSFENDFLENDNAKNTIQDVTQSHHDDGEEI</sequence>
<dbReference type="InterPro" id="IPR011009">
    <property type="entry name" value="Kinase-like_dom_sf"/>
</dbReference>
<accession>A0A6A4QG74</accession>
<dbReference type="Pfam" id="PF00069">
    <property type="entry name" value="Pkinase"/>
    <property type="match status" value="1"/>
</dbReference>
<dbReference type="Gene3D" id="1.10.510.10">
    <property type="entry name" value="Transferase(Phosphotransferase) domain 1"/>
    <property type="match status" value="1"/>
</dbReference>
<dbReference type="PROSITE" id="PS00108">
    <property type="entry name" value="PROTEIN_KINASE_ST"/>
    <property type="match status" value="1"/>
</dbReference>
<dbReference type="GO" id="GO:0005524">
    <property type="term" value="F:ATP binding"/>
    <property type="evidence" value="ECO:0007669"/>
    <property type="project" value="UniProtKB-UniRule"/>
</dbReference>
<reference evidence="13" key="1">
    <citation type="journal article" date="2020" name="Nat. Commun.">
        <title>Genome sequence of the cluster root forming white lupin.</title>
        <authorList>
            <person name="Hufnagel B."/>
            <person name="Marques A."/>
            <person name="Soriano A."/>
            <person name="Marques L."/>
            <person name="Divol F."/>
            <person name="Doumas P."/>
            <person name="Sallet E."/>
            <person name="Mancinotti D."/>
            <person name="Carrere S."/>
            <person name="Marande W."/>
            <person name="Arribat S."/>
            <person name="Keller J."/>
            <person name="Huneau C."/>
            <person name="Blein T."/>
            <person name="Aime D."/>
            <person name="Laguerre M."/>
            <person name="Taylor J."/>
            <person name="Schubert V."/>
            <person name="Nelson M."/>
            <person name="Geu-Flores F."/>
            <person name="Crespi M."/>
            <person name="Gallardo-Guerrero K."/>
            <person name="Delaux P.-M."/>
            <person name="Salse J."/>
            <person name="Berges H."/>
            <person name="Guyot R."/>
            <person name="Gouzy J."/>
            <person name="Peret B."/>
        </authorList>
    </citation>
    <scope>NUCLEOTIDE SEQUENCE [LARGE SCALE GENOMIC DNA]</scope>
    <source>
        <strain evidence="13">cv. Amiga</strain>
    </source>
</reference>
<evidence type="ECO:0000313" key="13">
    <source>
        <dbReference type="Proteomes" id="UP000447434"/>
    </source>
</evidence>
<feature type="region of interest" description="Disordered" evidence="10">
    <location>
        <begin position="16"/>
        <end position="36"/>
    </location>
</feature>
<organism evidence="12 13">
    <name type="scientific">Lupinus albus</name>
    <name type="common">White lupine</name>
    <name type="synonym">Lupinus termis</name>
    <dbReference type="NCBI Taxonomy" id="3870"/>
    <lineage>
        <taxon>Eukaryota</taxon>
        <taxon>Viridiplantae</taxon>
        <taxon>Streptophyta</taxon>
        <taxon>Embryophyta</taxon>
        <taxon>Tracheophyta</taxon>
        <taxon>Spermatophyta</taxon>
        <taxon>Magnoliopsida</taxon>
        <taxon>eudicotyledons</taxon>
        <taxon>Gunneridae</taxon>
        <taxon>Pentapetalae</taxon>
        <taxon>rosids</taxon>
        <taxon>fabids</taxon>
        <taxon>Fabales</taxon>
        <taxon>Fabaceae</taxon>
        <taxon>Papilionoideae</taxon>
        <taxon>50 kb inversion clade</taxon>
        <taxon>genistoids sensu lato</taxon>
        <taxon>core genistoids</taxon>
        <taxon>Genisteae</taxon>
        <taxon>Lupinus</taxon>
    </lineage>
</organism>
<keyword evidence="4 9" id="KW-0547">Nucleotide-binding</keyword>
<evidence type="ECO:0000256" key="3">
    <source>
        <dbReference type="ARBA" id="ARBA00022679"/>
    </source>
</evidence>
<keyword evidence="3" id="KW-0808">Transferase</keyword>
<evidence type="ECO:0000256" key="10">
    <source>
        <dbReference type="SAM" id="MobiDB-lite"/>
    </source>
</evidence>
<dbReference type="PANTHER" id="PTHR48016">
    <property type="entry name" value="MAP KINASE KINASE KINASE SSK2-RELATED-RELATED"/>
    <property type="match status" value="1"/>
</dbReference>
<dbReference type="PANTHER" id="PTHR48016:SF45">
    <property type="entry name" value="OS04G0559800 PROTEIN"/>
    <property type="match status" value="1"/>
</dbReference>
<dbReference type="GO" id="GO:0004709">
    <property type="term" value="F:MAP kinase kinase kinase activity"/>
    <property type="evidence" value="ECO:0007669"/>
    <property type="project" value="UniProtKB-EC"/>
</dbReference>
<dbReference type="SUPFAM" id="SSF56112">
    <property type="entry name" value="Protein kinase-like (PK-like)"/>
    <property type="match status" value="1"/>
</dbReference>
<keyword evidence="6 9" id="KW-0067">ATP-binding</keyword>
<evidence type="ECO:0000256" key="6">
    <source>
        <dbReference type="ARBA" id="ARBA00022840"/>
    </source>
</evidence>
<comment type="catalytic activity">
    <reaction evidence="7">
        <text>L-threonyl-[protein] + ATP = O-phospho-L-threonyl-[protein] + ADP + H(+)</text>
        <dbReference type="Rhea" id="RHEA:46608"/>
        <dbReference type="Rhea" id="RHEA-COMP:11060"/>
        <dbReference type="Rhea" id="RHEA-COMP:11605"/>
        <dbReference type="ChEBI" id="CHEBI:15378"/>
        <dbReference type="ChEBI" id="CHEBI:30013"/>
        <dbReference type="ChEBI" id="CHEBI:30616"/>
        <dbReference type="ChEBI" id="CHEBI:61977"/>
        <dbReference type="ChEBI" id="CHEBI:456216"/>
        <dbReference type="EC" id="2.7.11.25"/>
    </reaction>
</comment>
<dbReference type="OrthoDB" id="266718at2759"/>
<evidence type="ECO:0000256" key="1">
    <source>
        <dbReference type="ARBA" id="ARBA00006529"/>
    </source>
</evidence>
<dbReference type="FunFam" id="1.10.510.10:FF:001239">
    <property type="entry name" value="Predicted protein"/>
    <property type="match status" value="1"/>
</dbReference>
<dbReference type="GO" id="GO:0005737">
    <property type="term" value="C:cytoplasm"/>
    <property type="evidence" value="ECO:0007669"/>
    <property type="project" value="TreeGrafter"/>
</dbReference>
<evidence type="ECO:0000256" key="7">
    <source>
        <dbReference type="ARBA" id="ARBA00047559"/>
    </source>
</evidence>
<dbReference type="InterPro" id="IPR050538">
    <property type="entry name" value="MAP_kinase_kinase_kinase"/>
</dbReference>
<evidence type="ECO:0000256" key="9">
    <source>
        <dbReference type="PROSITE-ProRule" id="PRU10141"/>
    </source>
</evidence>
<gene>
    <name evidence="12" type="ORF">Lalb_Chr05g0211781</name>
</gene>
<keyword evidence="5 12" id="KW-0418">Kinase</keyword>
<evidence type="ECO:0000256" key="2">
    <source>
        <dbReference type="ARBA" id="ARBA00012406"/>
    </source>
</evidence>
<comment type="caution">
    <text evidence="12">The sequence shown here is derived from an EMBL/GenBank/DDBJ whole genome shotgun (WGS) entry which is preliminary data.</text>
</comment>
<proteinExistence type="inferred from homology"/>
<feature type="domain" description="Protein kinase" evidence="11">
    <location>
        <begin position="113"/>
        <end position="374"/>
    </location>
</feature>
<comment type="similarity">
    <text evidence="1">Belongs to the protein kinase superfamily. STE Ser/Thr protein kinase family. MAP kinase kinase kinase subfamily.</text>
</comment>
<evidence type="ECO:0000256" key="8">
    <source>
        <dbReference type="ARBA" id="ARBA00048329"/>
    </source>
</evidence>